<evidence type="ECO:0000256" key="1">
    <source>
        <dbReference type="RuleBase" id="RU367018"/>
    </source>
</evidence>
<sequence>MNAFFDEYVSSKTSLKQFVEQYERALRSKVEKEFQVDFRLYSAMIPCLTTYGLEKQMQQVYTIAKFKEVQTELIGMMFCNVLSWDDEFTGTRYVVREDVVVSESTKRKKFTVVYVKDQCQIVRYDQLFKTFGKVANLVVDDDVRTKELMEFLENYMNEIVISKPSMTCQDSNFLSQNSVQLASDSREVEITHMVPILYPTCKKTKGTPRKIRKKGPLEKNTKKTNVISKLSKGKRPSQHNEHESHGTIQPSTFTYSHMLMGSQFQHWEGALGMPTYALQWQLQDKEAVGLNSIQRN</sequence>
<name>A0ABD1R9M9_9LAMI</name>
<dbReference type="GO" id="GO:0008270">
    <property type="term" value="F:zinc ion binding"/>
    <property type="evidence" value="ECO:0007669"/>
    <property type="project" value="UniProtKB-UniRule"/>
</dbReference>
<dbReference type="GO" id="GO:0005634">
    <property type="term" value="C:nucleus"/>
    <property type="evidence" value="ECO:0007669"/>
    <property type="project" value="UniProtKB-SubCell"/>
</dbReference>
<comment type="caution">
    <text evidence="3">The sequence shown here is derived from an EMBL/GenBank/DDBJ whole genome shotgun (WGS) entry which is preliminary data.</text>
</comment>
<dbReference type="InterPro" id="IPR031052">
    <property type="entry name" value="FHY3/FAR1"/>
</dbReference>
<accession>A0ABD1R9M9</accession>
<dbReference type="Proteomes" id="UP001604336">
    <property type="component" value="Unassembled WGS sequence"/>
</dbReference>
<evidence type="ECO:0000313" key="3">
    <source>
        <dbReference type="EMBL" id="KAL2484747.1"/>
    </source>
</evidence>
<keyword evidence="1" id="KW-0479">Metal-binding</keyword>
<dbReference type="PANTHER" id="PTHR31669">
    <property type="entry name" value="PROTEIN FAR1-RELATED SEQUENCE 10-RELATED"/>
    <property type="match status" value="1"/>
</dbReference>
<dbReference type="AlphaFoldDB" id="A0ABD1R9M9"/>
<dbReference type="EMBL" id="JBFOLK010000009">
    <property type="protein sequence ID" value="KAL2484747.1"/>
    <property type="molecule type" value="Genomic_DNA"/>
</dbReference>
<reference evidence="4" key="1">
    <citation type="submission" date="2024-07" db="EMBL/GenBank/DDBJ databases">
        <title>Two chromosome-level genome assemblies of Korean endemic species Abeliophyllum distichum and Forsythia ovata (Oleaceae).</title>
        <authorList>
            <person name="Jang H."/>
        </authorList>
    </citation>
    <scope>NUCLEOTIDE SEQUENCE [LARGE SCALE GENOMIC DNA]</scope>
</reference>
<keyword evidence="4" id="KW-1185">Reference proteome</keyword>
<organism evidence="3 4">
    <name type="scientific">Abeliophyllum distichum</name>
    <dbReference type="NCBI Taxonomy" id="126358"/>
    <lineage>
        <taxon>Eukaryota</taxon>
        <taxon>Viridiplantae</taxon>
        <taxon>Streptophyta</taxon>
        <taxon>Embryophyta</taxon>
        <taxon>Tracheophyta</taxon>
        <taxon>Spermatophyta</taxon>
        <taxon>Magnoliopsida</taxon>
        <taxon>eudicotyledons</taxon>
        <taxon>Gunneridae</taxon>
        <taxon>Pentapetalae</taxon>
        <taxon>asterids</taxon>
        <taxon>lamiids</taxon>
        <taxon>Lamiales</taxon>
        <taxon>Oleaceae</taxon>
        <taxon>Forsythieae</taxon>
        <taxon>Abeliophyllum</taxon>
    </lineage>
</organism>
<evidence type="ECO:0000256" key="2">
    <source>
        <dbReference type="SAM" id="MobiDB-lite"/>
    </source>
</evidence>
<proteinExistence type="inferred from homology"/>
<evidence type="ECO:0000313" key="4">
    <source>
        <dbReference type="Proteomes" id="UP001604336"/>
    </source>
</evidence>
<keyword evidence="1" id="KW-0863">Zinc-finger</keyword>
<feature type="region of interest" description="Disordered" evidence="2">
    <location>
        <begin position="205"/>
        <end position="249"/>
    </location>
</feature>
<feature type="compositionally biased region" description="Basic residues" evidence="2">
    <location>
        <begin position="205"/>
        <end position="214"/>
    </location>
</feature>
<comment type="subcellular location">
    <subcellularLocation>
        <location evidence="1">Nucleus</location>
    </subcellularLocation>
</comment>
<comment type="similarity">
    <text evidence="1">Belongs to the FHY3/FAR1 family.</text>
</comment>
<keyword evidence="1" id="KW-0862">Zinc</keyword>
<keyword evidence="1" id="KW-0539">Nucleus</keyword>
<gene>
    <name evidence="3" type="ORF">Adt_29503</name>
</gene>
<comment type="function">
    <text evidence="1">Putative transcription activator involved in regulating light control of development.</text>
</comment>
<dbReference type="GO" id="GO:0006355">
    <property type="term" value="P:regulation of DNA-templated transcription"/>
    <property type="evidence" value="ECO:0007669"/>
    <property type="project" value="UniProtKB-UniRule"/>
</dbReference>
<protein>
    <recommendedName>
        <fullName evidence="1">Protein FAR1-RELATED SEQUENCE</fullName>
    </recommendedName>
</protein>
<dbReference type="PANTHER" id="PTHR31669:SF283">
    <property type="entry name" value="PROTEIN FAR1-RELATED SEQUENCE"/>
    <property type="match status" value="1"/>
</dbReference>